<accession>A0A7J9EXR8</accession>
<gene>
    <name evidence="1" type="ORF">Gotri_005689</name>
</gene>
<proteinExistence type="predicted"/>
<protein>
    <submittedName>
        <fullName evidence="1">Uncharacterized protein</fullName>
    </submittedName>
</protein>
<reference evidence="1 2" key="1">
    <citation type="journal article" date="2019" name="Genome Biol. Evol.">
        <title>Insights into the evolution of the New World diploid cottons (Gossypium, subgenus Houzingenia) based on genome sequencing.</title>
        <authorList>
            <person name="Grover C.E."/>
            <person name="Arick M.A. 2nd"/>
            <person name="Thrash A."/>
            <person name="Conover J.L."/>
            <person name="Sanders W.S."/>
            <person name="Peterson D.G."/>
            <person name="Frelichowski J.E."/>
            <person name="Scheffler J.A."/>
            <person name="Scheffler B.E."/>
            <person name="Wendel J.F."/>
        </authorList>
    </citation>
    <scope>NUCLEOTIDE SEQUENCE [LARGE SCALE GENOMIC DNA]</scope>
    <source>
        <strain evidence="1">8</strain>
        <tissue evidence="1">Leaf</tissue>
    </source>
</reference>
<feature type="non-terminal residue" evidence="1">
    <location>
        <position position="1"/>
    </location>
</feature>
<name>A0A7J9EXR8_9ROSI</name>
<dbReference type="Proteomes" id="UP000593568">
    <property type="component" value="Unassembled WGS sequence"/>
</dbReference>
<evidence type="ECO:0000313" key="1">
    <source>
        <dbReference type="EMBL" id="MBA0777701.1"/>
    </source>
</evidence>
<comment type="caution">
    <text evidence="1">The sequence shown here is derived from an EMBL/GenBank/DDBJ whole genome shotgun (WGS) entry which is preliminary data.</text>
</comment>
<organism evidence="1 2">
    <name type="scientific">Gossypium trilobum</name>
    <dbReference type="NCBI Taxonomy" id="34281"/>
    <lineage>
        <taxon>Eukaryota</taxon>
        <taxon>Viridiplantae</taxon>
        <taxon>Streptophyta</taxon>
        <taxon>Embryophyta</taxon>
        <taxon>Tracheophyta</taxon>
        <taxon>Spermatophyta</taxon>
        <taxon>Magnoliopsida</taxon>
        <taxon>eudicotyledons</taxon>
        <taxon>Gunneridae</taxon>
        <taxon>Pentapetalae</taxon>
        <taxon>rosids</taxon>
        <taxon>malvids</taxon>
        <taxon>Malvales</taxon>
        <taxon>Malvaceae</taxon>
        <taxon>Malvoideae</taxon>
        <taxon>Gossypium</taxon>
    </lineage>
</organism>
<keyword evidence="2" id="KW-1185">Reference proteome</keyword>
<evidence type="ECO:0000313" key="2">
    <source>
        <dbReference type="Proteomes" id="UP000593568"/>
    </source>
</evidence>
<dbReference type="AlphaFoldDB" id="A0A7J9EXR8"/>
<sequence length="104" mass="11910">MEFYEKVMVHLILSKGELEYIYRLSKLKESLGTVGNASVNKDLARNDTDKNIHDCSESPSYYNKKVATESWLLMNDQKGKNDRNMNGQGVGRNHVNNCVRLIVM</sequence>
<dbReference type="EMBL" id="JABEZW010000010">
    <property type="protein sequence ID" value="MBA0777701.1"/>
    <property type="molecule type" value="Genomic_DNA"/>
</dbReference>